<keyword evidence="7" id="KW-1185">Reference proteome</keyword>
<evidence type="ECO:0000313" key="7">
    <source>
        <dbReference type="Proteomes" id="UP000031928"/>
    </source>
</evidence>
<keyword evidence="4 6" id="KW-0560">Oxidoreductase</keyword>
<dbReference type="InterPro" id="IPR006076">
    <property type="entry name" value="FAD-dep_OxRdtase"/>
</dbReference>
<dbReference type="GO" id="GO:0008115">
    <property type="term" value="F:sarcosine oxidase activity"/>
    <property type="evidence" value="ECO:0007669"/>
    <property type="project" value="UniProtKB-EC"/>
</dbReference>
<evidence type="ECO:0000313" key="6">
    <source>
        <dbReference type="EMBL" id="AJK69577.1"/>
    </source>
</evidence>
<organism evidence="6 7">
    <name type="scientific">Corynebacterium marinum DSM 44953</name>
    <dbReference type="NCBI Taxonomy" id="1224162"/>
    <lineage>
        <taxon>Bacteria</taxon>
        <taxon>Bacillati</taxon>
        <taxon>Actinomycetota</taxon>
        <taxon>Actinomycetes</taxon>
        <taxon>Mycobacteriales</taxon>
        <taxon>Corynebacteriaceae</taxon>
        <taxon>Corynebacterium</taxon>
    </lineage>
</organism>
<dbReference type="EC" id="1.5.3.1" evidence="6"/>
<comment type="cofactor">
    <cofactor evidence="1">
        <name>FAD</name>
        <dbReference type="ChEBI" id="CHEBI:57692"/>
    </cofactor>
</comment>
<keyword evidence="3" id="KW-0274">FAD</keyword>
<dbReference type="AlphaFoldDB" id="A0A0B6THY6"/>
<dbReference type="Pfam" id="PF01266">
    <property type="entry name" value="DAO"/>
    <property type="match status" value="1"/>
</dbReference>
<name>A0A0B6THY6_9CORY</name>
<evidence type="ECO:0000256" key="1">
    <source>
        <dbReference type="ARBA" id="ARBA00001974"/>
    </source>
</evidence>
<dbReference type="KEGG" id="cmq:B840_09945"/>
<dbReference type="OrthoDB" id="9806452at2"/>
<accession>A0A0B6THY6</accession>
<dbReference type="RefSeq" id="WP_042621991.1">
    <property type="nucleotide sequence ID" value="NZ_CP007790.1"/>
</dbReference>
<sequence length="380" mass="41746">MSTTRIAVIGLGTTGSMAAWQLSRIPGVEVTGFEQFGLCHSYGAFTGESRLFRTAYHEGSKYVPLLVRARELWEELGEASGRTLLHPFGCLTVGPEDGAPFQRMLDSIDTYDLPHERVTAKEMRRRYPGMDFRDDEAGIIDLLGGAMRPESAVLSAVEQARANGATIFENEKILRIEDDENVTITTAKRQVTVDKIVVTAGAWVRELVPQVVDLVEIRKLVLTWFLPHVLADFNPARLPCFIRDRDGFHVFGAPSVDGYSVKISGMDIWGGPEGPYIEECDLRLDRAKLSAFGARVAEMFPGVQPEPNRFSVHYDTFTSSRDPIIDVFGNAVVVTGLSGHGFKMAPALGEMLATLAVHGEAEYYHGDFAAASHEKLPVAG</sequence>
<evidence type="ECO:0000256" key="3">
    <source>
        <dbReference type="ARBA" id="ARBA00022827"/>
    </source>
</evidence>
<dbReference type="SUPFAM" id="SSF51905">
    <property type="entry name" value="FAD/NAD(P)-binding domain"/>
    <property type="match status" value="1"/>
</dbReference>
<dbReference type="HOGENOM" id="CLU_007884_2_1_11"/>
<dbReference type="InterPro" id="IPR036188">
    <property type="entry name" value="FAD/NAD-bd_sf"/>
</dbReference>
<protein>
    <submittedName>
        <fullName evidence="6">Sarcosine oxidase</fullName>
        <ecNumber evidence="6">1.5.3.1</ecNumber>
    </submittedName>
</protein>
<gene>
    <name evidence="6" type="ORF">B840_09945</name>
</gene>
<keyword evidence="2" id="KW-0285">Flavoprotein</keyword>
<dbReference type="STRING" id="1224162.B840_09945"/>
<evidence type="ECO:0000256" key="4">
    <source>
        <dbReference type="ARBA" id="ARBA00023002"/>
    </source>
</evidence>
<evidence type="ECO:0000256" key="2">
    <source>
        <dbReference type="ARBA" id="ARBA00022630"/>
    </source>
</evidence>
<dbReference type="GO" id="GO:0050660">
    <property type="term" value="F:flavin adenine dinucleotide binding"/>
    <property type="evidence" value="ECO:0007669"/>
    <property type="project" value="InterPro"/>
</dbReference>
<reference evidence="6 7" key="1">
    <citation type="submission" date="2014-05" db="EMBL/GenBank/DDBJ databases">
        <title>Complete genome sequence of Corynebacterium marinum DSM 44953.</title>
        <authorList>
            <person name="Schaffert L."/>
            <person name="Albersmeier A."/>
            <person name="Kalinowski J."/>
            <person name="Ruckert C."/>
        </authorList>
    </citation>
    <scope>NUCLEOTIDE SEQUENCE [LARGE SCALE GENOMIC DNA]</scope>
    <source>
        <strain evidence="6 7">DSM 44953</strain>
    </source>
</reference>
<dbReference type="InterPro" id="IPR045170">
    <property type="entry name" value="MTOX"/>
</dbReference>
<dbReference type="PANTHER" id="PTHR10961:SF7">
    <property type="entry name" value="FAD DEPENDENT OXIDOREDUCTASE DOMAIN-CONTAINING PROTEIN"/>
    <property type="match status" value="1"/>
</dbReference>
<dbReference type="PANTHER" id="PTHR10961">
    <property type="entry name" value="PEROXISOMAL SARCOSINE OXIDASE"/>
    <property type="match status" value="1"/>
</dbReference>
<dbReference type="Proteomes" id="UP000031928">
    <property type="component" value="Chromosome"/>
</dbReference>
<evidence type="ECO:0000259" key="5">
    <source>
        <dbReference type="Pfam" id="PF01266"/>
    </source>
</evidence>
<dbReference type="Gene3D" id="3.30.9.10">
    <property type="entry name" value="D-Amino Acid Oxidase, subunit A, domain 2"/>
    <property type="match status" value="1"/>
</dbReference>
<dbReference type="NCBIfam" id="NF008425">
    <property type="entry name" value="PRK11259.1"/>
    <property type="match status" value="1"/>
</dbReference>
<proteinExistence type="predicted"/>
<feature type="domain" description="FAD dependent oxidoreductase" evidence="5">
    <location>
        <begin position="5"/>
        <end position="354"/>
    </location>
</feature>
<dbReference type="Gene3D" id="3.50.50.60">
    <property type="entry name" value="FAD/NAD(P)-binding domain"/>
    <property type="match status" value="1"/>
</dbReference>
<dbReference type="SUPFAM" id="SSF54373">
    <property type="entry name" value="FAD-linked reductases, C-terminal domain"/>
    <property type="match status" value="1"/>
</dbReference>
<dbReference type="EMBL" id="CP007790">
    <property type="protein sequence ID" value="AJK69577.1"/>
    <property type="molecule type" value="Genomic_DNA"/>
</dbReference>